<dbReference type="HOGENOM" id="CLU_3372505_0_0_5"/>
<dbReference type="AlphaFoldDB" id="A9M8T8"/>
<organism evidence="1 2">
    <name type="scientific">Brucella canis (strain ATCC 23365 / NCTC 10854 / RM-666)</name>
    <dbReference type="NCBI Taxonomy" id="483179"/>
    <lineage>
        <taxon>Bacteria</taxon>
        <taxon>Pseudomonadati</taxon>
        <taxon>Pseudomonadota</taxon>
        <taxon>Alphaproteobacteria</taxon>
        <taxon>Hyphomicrobiales</taxon>
        <taxon>Brucellaceae</taxon>
        <taxon>Brucella/Ochrobactrum group</taxon>
        <taxon>Brucella</taxon>
    </lineage>
</organism>
<dbReference type="KEGG" id="bcs:BCAN_A1997"/>
<keyword evidence="2" id="KW-1185">Reference proteome</keyword>
<accession>A9M8T8</accession>
<dbReference type="Proteomes" id="UP000001385">
    <property type="component" value="Chromosome I"/>
</dbReference>
<evidence type="ECO:0000313" key="2">
    <source>
        <dbReference type="Proteomes" id="UP000001385"/>
    </source>
</evidence>
<dbReference type="EMBL" id="CP000872">
    <property type="protein sequence ID" value="ABX62986.1"/>
    <property type="molecule type" value="Genomic_DNA"/>
</dbReference>
<reference evidence="1 2" key="1">
    <citation type="submission" date="2007-10" db="EMBL/GenBank/DDBJ databases">
        <title>Brucella canis ATCC 23365 whole genome shotgun sequencing project.</title>
        <authorList>
            <person name="Setubal J.C."/>
            <person name="Bowns C."/>
            <person name="Boyle S."/>
            <person name="Crasta O.R."/>
            <person name="Czar M.J."/>
            <person name="Dharmanolla C."/>
            <person name="Gillespie J.J."/>
            <person name="Kenyon R.W."/>
            <person name="Lu J."/>
            <person name="Mane S."/>
            <person name="Mohapatra S."/>
            <person name="Nagrani S."/>
            <person name="Purkayastha A."/>
            <person name="Rajasimha H.K."/>
            <person name="Shallom J.M."/>
            <person name="Shallom S."/>
            <person name="Shukla M."/>
            <person name="Snyder E.E."/>
            <person name="Sobral B.W."/>
            <person name="Wattam A.R."/>
            <person name="Will R."/>
            <person name="Williams K."/>
            <person name="Yoo H."/>
            <person name="Bruce D."/>
            <person name="Detter C."/>
            <person name="Munk C."/>
            <person name="Brettin T.S."/>
        </authorList>
    </citation>
    <scope>NUCLEOTIDE SEQUENCE [LARGE SCALE GENOMIC DNA]</scope>
    <source>
        <strain evidence="2">ATCC 23365 / NCTC 10854 / RM-666</strain>
    </source>
</reference>
<evidence type="ECO:0000313" key="1">
    <source>
        <dbReference type="EMBL" id="ABX62986.1"/>
    </source>
</evidence>
<name>A9M8T8_BRUC2</name>
<gene>
    <name evidence="1" type="ordered locus">BCAN_A1997</name>
</gene>
<protein>
    <submittedName>
        <fullName evidence="1">Uncharacterized protein</fullName>
    </submittedName>
</protein>
<proteinExistence type="predicted"/>
<sequence length="34" mass="3695">MKQHSFIAAIFLIRAPDWTAATGCEKLIMFAAAA</sequence>